<dbReference type="RefSeq" id="XP_001590305.1">
    <property type="nucleotide sequence ID" value="XM_001590255.1"/>
</dbReference>
<dbReference type="OMA" id="GHCTAQT"/>
<reference evidence="2" key="1">
    <citation type="journal article" date="2011" name="PLoS Genet.">
        <title>Genomic analysis of the necrotrophic fungal pathogens Sclerotinia sclerotiorum and Botrytis cinerea.</title>
        <authorList>
            <person name="Amselem J."/>
            <person name="Cuomo C.A."/>
            <person name="van Kan J.A."/>
            <person name="Viaud M."/>
            <person name="Benito E.P."/>
            <person name="Couloux A."/>
            <person name="Coutinho P.M."/>
            <person name="de Vries R.P."/>
            <person name="Dyer P.S."/>
            <person name="Fillinger S."/>
            <person name="Fournier E."/>
            <person name="Gout L."/>
            <person name="Hahn M."/>
            <person name="Kohn L."/>
            <person name="Lapalu N."/>
            <person name="Plummer K.M."/>
            <person name="Pradier J.M."/>
            <person name="Quevillon E."/>
            <person name="Sharon A."/>
            <person name="Simon A."/>
            <person name="ten Have A."/>
            <person name="Tudzynski B."/>
            <person name="Tudzynski P."/>
            <person name="Wincker P."/>
            <person name="Andrew M."/>
            <person name="Anthouard V."/>
            <person name="Beever R.E."/>
            <person name="Beffa R."/>
            <person name="Benoit I."/>
            <person name="Bouzid O."/>
            <person name="Brault B."/>
            <person name="Chen Z."/>
            <person name="Choquer M."/>
            <person name="Collemare J."/>
            <person name="Cotton P."/>
            <person name="Danchin E.G."/>
            <person name="Da Silva C."/>
            <person name="Gautier A."/>
            <person name="Giraud C."/>
            <person name="Giraud T."/>
            <person name="Gonzalez C."/>
            <person name="Grossetete S."/>
            <person name="Guldener U."/>
            <person name="Henrissat B."/>
            <person name="Howlett B.J."/>
            <person name="Kodira C."/>
            <person name="Kretschmer M."/>
            <person name="Lappartient A."/>
            <person name="Leroch M."/>
            <person name="Levis C."/>
            <person name="Mauceli E."/>
            <person name="Neuveglise C."/>
            <person name="Oeser B."/>
            <person name="Pearson M."/>
            <person name="Poulain J."/>
            <person name="Poussereau N."/>
            <person name="Quesneville H."/>
            <person name="Rascle C."/>
            <person name="Schumacher J."/>
            <person name="Segurens B."/>
            <person name="Sexton A."/>
            <person name="Silva E."/>
            <person name="Sirven C."/>
            <person name="Soanes D.M."/>
            <person name="Talbot N.J."/>
            <person name="Templeton M."/>
            <person name="Yandava C."/>
            <person name="Yarden O."/>
            <person name="Zeng Q."/>
            <person name="Rollins J.A."/>
            <person name="Lebrun M.H."/>
            <person name="Dickman M."/>
        </authorList>
    </citation>
    <scope>NUCLEOTIDE SEQUENCE [LARGE SCALE GENOMIC DNA]</scope>
    <source>
        <strain evidence="2">ATCC 18683 / 1980 / Ss-1</strain>
    </source>
</reference>
<proteinExistence type="predicted"/>
<keyword evidence="2" id="KW-1185">Reference proteome</keyword>
<protein>
    <submittedName>
        <fullName evidence="1">Uncharacterized protein</fullName>
    </submittedName>
</protein>
<dbReference type="GeneID" id="5486245"/>
<dbReference type="Proteomes" id="UP000001312">
    <property type="component" value="Unassembled WGS sequence"/>
</dbReference>
<evidence type="ECO:0000313" key="1">
    <source>
        <dbReference type="EMBL" id="EDN93204.1"/>
    </source>
</evidence>
<accession>A7EUR2</accession>
<dbReference type="EMBL" id="CH476632">
    <property type="protein sequence ID" value="EDN93204.1"/>
    <property type="molecule type" value="Genomic_DNA"/>
</dbReference>
<dbReference type="AlphaFoldDB" id="A7EUR2"/>
<name>A7EUR2_SCLS1</name>
<organism evidence="1 2">
    <name type="scientific">Sclerotinia sclerotiorum (strain ATCC 18683 / 1980 / Ss-1)</name>
    <name type="common">White mold</name>
    <name type="synonym">Whetzelinia sclerotiorum</name>
    <dbReference type="NCBI Taxonomy" id="665079"/>
    <lineage>
        <taxon>Eukaryota</taxon>
        <taxon>Fungi</taxon>
        <taxon>Dikarya</taxon>
        <taxon>Ascomycota</taxon>
        <taxon>Pezizomycotina</taxon>
        <taxon>Leotiomycetes</taxon>
        <taxon>Helotiales</taxon>
        <taxon>Sclerotiniaceae</taxon>
        <taxon>Sclerotinia</taxon>
    </lineage>
</organism>
<evidence type="ECO:0000313" key="2">
    <source>
        <dbReference type="Proteomes" id="UP000001312"/>
    </source>
</evidence>
<sequence length="1041" mass="116202">MAPWKIVLEPVDEAKVQYTSFANARKYFAVDASGSTVGITFISEHDFADRIHEASLQKDKDTVTRWGSNCKDPSNWEQFSWAPDQGGTSPQFILRNKASMEAIHNADIWFLLTDGEVPDSEVHTLAGLGQEMGVFDCATVFLITSHMKYGPNHANVSVGITSYANCANALCLFKDYKSGQIYVIAGKGSFAPLDQAEDHDMWEKLTSFPNEVALIHRITELDIQVPTAETRISTPAHLNLGEEWNAAHNLSQPTLVDIDILLRAGVLSDKDRDLLFADETLDALILACKSRGKLNELRSFFIAQKVEQLTIKLEDVSGAAEIITQLAKPDISDEMKNILQSKLRNAHEANRNAYTAAKNHVQLQAVRDRNRAVDAALRALSDAEKSRFTAEILSRRSNRARRAENISADSAIDVSVLDLEASGYRGECQICCGDNEVLSVALKVLSADVMAANTDNFALDFPLAAGRFEANMNILSSQCICFQCALFGRPGYSIYGEEISAVIPTLEYTGSNKLYIHQQLYKALNAGLKTGVPAMGQLFATILDRTLRKKEWAGADADAEHGDETLDAERRQRRGAMTWLLNNIITHLRVRETFNELGQWTTYPLALTWVAQDFQREGLTSWCINYPVAGFMQLLRFGKTLNVFSDEIITDMKNTKLLHSFVSTFLSRLYKNMGKSRDWTKPVLELLYVEFNDDLIPKDPVGDTSILNSVPRFRNTLMEFMPGDDFLDNWTEEEVTKMMPRIQILAFWLVYYQFAHTSAKTYFAQLQSKEPLALVLLDTKAAVPENALSEILLGIFIESNPKFKNKDIYTSHEDAVIPFASPFGASVLKCGAPGCGVSFLPEEITLKQIADGEVEWVPRLLDQVRKKRRDHLVDAFAVLGGDAKETERNETGLPGVTKSPARPNEAHVCMHIGIARTWAKLTRKEKRYLAGAIKSSRTGSSDEEDKEVIREFVVKARKCICGIGRGNVYSATMESNITAVLPSFLDVLAMGLEMGGKEGGDVSLYEFDFGANKVERKIKWEADALRRNGKEEEITFIENFE</sequence>
<gene>
    <name evidence="1" type="ORF">SS1G_09070</name>
</gene>
<dbReference type="KEGG" id="ssl:SS1G_09070"/>
<dbReference type="InParanoid" id="A7EUR2"/>